<organism evidence="3 4">
    <name type="scientific">Sordaria brevicollis</name>
    <dbReference type="NCBI Taxonomy" id="83679"/>
    <lineage>
        <taxon>Eukaryota</taxon>
        <taxon>Fungi</taxon>
        <taxon>Dikarya</taxon>
        <taxon>Ascomycota</taxon>
        <taxon>Pezizomycotina</taxon>
        <taxon>Sordariomycetes</taxon>
        <taxon>Sordariomycetidae</taxon>
        <taxon>Sordariales</taxon>
        <taxon>Sordariaceae</taxon>
        <taxon>Sordaria</taxon>
    </lineage>
</organism>
<reference evidence="3" key="1">
    <citation type="journal article" date="2023" name="Mol. Phylogenet. Evol.">
        <title>Genome-scale phylogeny and comparative genomics of the fungal order Sordariales.</title>
        <authorList>
            <person name="Hensen N."/>
            <person name="Bonometti L."/>
            <person name="Westerberg I."/>
            <person name="Brannstrom I.O."/>
            <person name="Guillou S."/>
            <person name="Cros-Aarteil S."/>
            <person name="Calhoun S."/>
            <person name="Haridas S."/>
            <person name="Kuo A."/>
            <person name="Mondo S."/>
            <person name="Pangilinan J."/>
            <person name="Riley R."/>
            <person name="LaButti K."/>
            <person name="Andreopoulos B."/>
            <person name="Lipzen A."/>
            <person name="Chen C."/>
            <person name="Yan M."/>
            <person name="Daum C."/>
            <person name="Ng V."/>
            <person name="Clum A."/>
            <person name="Steindorff A."/>
            <person name="Ohm R.A."/>
            <person name="Martin F."/>
            <person name="Silar P."/>
            <person name="Natvig D.O."/>
            <person name="Lalanne C."/>
            <person name="Gautier V."/>
            <person name="Ament-Velasquez S.L."/>
            <person name="Kruys A."/>
            <person name="Hutchinson M.I."/>
            <person name="Powell A.J."/>
            <person name="Barry K."/>
            <person name="Miller A.N."/>
            <person name="Grigoriev I.V."/>
            <person name="Debuchy R."/>
            <person name="Gladieux P."/>
            <person name="Hiltunen Thoren M."/>
            <person name="Johannesson H."/>
        </authorList>
    </citation>
    <scope>NUCLEOTIDE SEQUENCE</scope>
    <source>
        <strain evidence="3">FGSC 1904</strain>
    </source>
</reference>
<evidence type="ECO:0008006" key="5">
    <source>
        <dbReference type="Google" id="ProtNLM"/>
    </source>
</evidence>
<evidence type="ECO:0000256" key="2">
    <source>
        <dbReference type="SAM" id="SignalP"/>
    </source>
</evidence>
<gene>
    <name evidence="3" type="ORF">B0T20DRAFT_155008</name>
</gene>
<evidence type="ECO:0000313" key="3">
    <source>
        <dbReference type="EMBL" id="KAK3400903.1"/>
    </source>
</evidence>
<reference evidence="3" key="2">
    <citation type="submission" date="2023-07" db="EMBL/GenBank/DDBJ databases">
        <authorList>
            <consortium name="Lawrence Berkeley National Laboratory"/>
            <person name="Haridas S."/>
            <person name="Hensen N."/>
            <person name="Bonometti L."/>
            <person name="Westerberg I."/>
            <person name="Brannstrom I.O."/>
            <person name="Guillou S."/>
            <person name="Cros-Aarteil S."/>
            <person name="Calhoun S."/>
            <person name="Kuo A."/>
            <person name="Mondo S."/>
            <person name="Pangilinan J."/>
            <person name="Riley R."/>
            <person name="LaButti K."/>
            <person name="Andreopoulos B."/>
            <person name="Lipzen A."/>
            <person name="Chen C."/>
            <person name="Yanf M."/>
            <person name="Daum C."/>
            <person name="Ng V."/>
            <person name="Clum A."/>
            <person name="Steindorff A."/>
            <person name="Ohm R."/>
            <person name="Martin F."/>
            <person name="Silar P."/>
            <person name="Natvig D."/>
            <person name="Lalanne C."/>
            <person name="Gautier V."/>
            <person name="Ament-velasquez S.L."/>
            <person name="Kruys A."/>
            <person name="Hutchinson M.I."/>
            <person name="Powell A.J."/>
            <person name="Barry K."/>
            <person name="Miller A.N."/>
            <person name="Grigoriev I.V."/>
            <person name="Debuchy R."/>
            <person name="Gladieux P."/>
            <person name="Thoren M.H."/>
            <person name="Johannesson H."/>
        </authorList>
    </citation>
    <scope>NUCLEOTIDE SEQUENCE</scope>
    <source>
        <strain evidence="3">FGSC 1904</strain>
    </source>
</reference>
<feature type="compositionally biased region" description="Low complexity" evidence="1">
    <location>
        <begin position="87"/>
        <end position="97"/>
    </location>
</feature>
<evidence type="ECO:0000313" key="4">
    <source>
        <dbReference type="Proteomes" id="UP001281003"/>
    </source>
</evidence>
<name>A0AAE0PIZ6_SORBR</name>
<proteinExistence type="predicted"/>
<dbReference type="Proteomes" id="UP001281003">
    <property type="component" value="Unassembled WGS sequence"/>
</dbReference>
<keyword evidence="4" id="KW-1185">Reference proteome</keyword>
<protein>
    <recommendedName>
        <fullName evidence="5">Secreted protein</fullName>
    </recommendedName>
</protein>
<dbReference type="AlphaFoldDB" id="A0AAE0PIZ6"/>
<feature type="chain" id="PRO_5042180641" description="Secreted protein" evidence="2">
    <location>
        <begin position="22"/>
        <end position="185"/>
    </location>
</feature>
<feature type="signal peptide" evidence="2">
    <location>
        <begin position="1"/>
        <end position="21"/>
    </location>
</feature>
<dbReference type="EMBL" id="JAUTDP010000003">
    <property type="protein sequence ID" value="KAK3400903.1"/>
    <property type="molecule type" value="Genomic_DNA"/>
</dbReference>
<accession>A0AAE0PIZ6</accession>
<sequence>MFSDFFFFFFLFLLHVTHVQPRSFLKQLPSSPQPPPPPSSTCLLLPQSLSCFSSCRGLLPEHTSTRDKTRQRERYRVTPRTTERATAEPQTETGTTTHSITADSGKKEALGCYEAQSDQHHRSKLTRGRLVCLPRSPFIYPELPHPCHCPGKTMCYKYPHCRPFSPLPSASSSSPLSSLISISRT</sequence>
<comment type="caution">
    <text evidence="3">The sequence shown here is derived from an EMBL/GenBank/DDBJ whole genome shotgun (WGS) entry which is preliminary data.</text>
</comment>
<feature type="compositionally biased region" description="Basic and acidic residues" evidence="1">
    <location>
        <begin position="63"/>
        <end position="86"/>
    </location>
</feature>
<keyword evidence="2" id="KW-0732">Signal</keyword>
<evidence type="ECO:0000256" key="1">
    <source>
        <dbReference type="SAM" id="MobiDB-lite"/>
    </source>
</evidence>
<feature type="region of interest" description="Disordered" evidence="1">
    <location>
        <begin position="62"/>
        <end position="103"/>
    </location>
</feature>